<organism evidence="1">
    <name type="scientific">uncultured Caudovirales phage</name>
    <dbReference type="NCBI Taxonomy" id="2100421"/>
    <lineage>
        <taxon>Viruses</taxon>
        <taxon>Duplodnaviria</taxon>
        <taxon>Heunggongvirae</taxon>
        <taxon>Uroviricota</taxon>
        <taxon>Caudoviricetes</taxon>
        <taxon>Peduoviridae</taxon>
        <taxon>Maltschvirus</taxon>
        <taxon>Maltschvirus maltsch</taxon>
    </lineage>
</organism>
<sequence length="96" mass="11055">MNYPEYDPLDFWEPQECLSCVDLEKKLDTIKDYMQGVNAILFGDVSFDKLNLERCVDEICFALDIPVHKGQIVVDGPRSKIWTMPTIDSLKEKQNG</sequence>
<protein>
    <submittedName>
        <fullName evidence="1">Uncharacterized protein</fullName>
    </submittedName>
</protein>
<evidence type="ECO:0000313" key="1">
    <source>
        <dbReference type="EMBL" id="CAB4126396.1"/>
    </source>
</evidence>
<proteinExistence type="predicted"/>
<gene>
    <name evidence="1" type="ORF">UFOVP88_41</name>
</gene>
<reference evidence="1" key="1">
    <citation type="submission" date="2020-04" db="EMBL/GenBank/DDBJ databases">
        <authorList>
            <person name="Chiriac C."/>
            <person name="Salcher M."/>
            <person name="Ghai R."/>
            <person name="Kavagutti S V."/>
        </authorList>
    </citation>
    <scope>NUCLEOTIDE SEQUENCE</scope>
</reference>
<name>A0A6J5KZL3_9CAUD</name>
<accession>A0A6J5KZL3</accession>
<dbReference type="EMBL" id="LR796195">
    <property type="protein sequence ID" value="CAB4126396.1"/>
    <property type="molecule type" value="Genomic_DNA"/>
</dbReference>